<evidence type="ECO:0000256" key="12">
    <source>
        <dbReference type="ARBA" id="ARBA00022989"/>
    </source>
</evidence>
<dbReference type="CDD" id="cd00082">
    <property type="entry name" value="HisKA"/>
    <property type="match status" value="1"/>
</dbReference>
<dbReference type="SMART" id="SM00387">
    <property type="entry name" value="HATPase_c"/>
    <property type="match status" value="1"/>
</dbReference>
<dbReference type="Pfam" id="PF18719">
    <property type="entry name" value="ArlS_N"/>
    <property type="match status" value="1"/>
</dbReference>
<dbReference type="Pfam" id="PF00512">
    <property type="entry name" value="HisKA"/>
    <property type="match status" value="1"/>
</dbReference>
<dbReference type="InterPro" id="IPR004358">
    <property type="entry name" value="Sig_transdc_His_kin-like_C"/>
</dbReference>
<reference evidence="18 19" key="1">
    <citation type="submission" date="2016-10" db="EMBL/GenBank/DDBJ databases">
        <authorList>
            <person name="de Groot N.N."/>
        </authorList>
    </citation>
    <scope>NUCLEOTIDE SEQUENCE [LARGE SCALE GENOMIC DNA]</scope>
    <source>
        <strain evidence="18 19">IBRC-M 10780</strain>
    </source>
</reference>
<dbReference type="SMART" id="SM00304">
    <property type="entry name" value="HAMP"/>
    <property type="match status" value="1"/>
</dbReference>
<dbReference type="FunFam" id="3.30.565.10:FF:000006">
    <property type="entry name" value="Sensor histidine kinase WalK"/>
    <property type="match status" value="1"/>
</dbReference>
<dbReference type="GO" id="GO:0000155">
    <property type="term" value="F:phosphorelay sensor kinase activity"/>
    <property type="evidence" value="ECO:0007669"/>
    <property type="project" value="InterPro"/>
</dbReference>
<feature type="domain" description="HAMP" evidence="17">
    <location>
        <begin position="173"/>
        <end position="227"/>
    </location>
</feature>
<keyword evidence="7" id="KW-0808">Transferase</keyword>
<evidence type="ECO:0000256" key="7">
    <source>
        <dbReference type="ARBA" id="ARBA00022679"/>
    </source>
</evidence>
<dbReference type="RefSeq" id="WP_090867720.1">
    <property type="nucleotide sequence ID" value="NZ_FOHE01000004.1"/>
</dbReference>
<dbReference type="SUPFAM" id="SSF55874">
    <property type="entry name" value="ATPase domain of HSP90 chaperone/DNA topoisomerase II/histidine kinase"/>
    <property type="match status" value="1"/>
</dbReference>
<dbReference type="InterPro" id="IPR005467">
    <property type="entry name" value="His_kinase_dom"/>
</dbReference>
<dbReference type="EC" id="2.7.13.3" evidence="3"/>
<evidence type="ECO:0000256" key="8">
    <source>
        <dbReference type="ARBA" id="ARBA00022692"/>
    </source>
</evidence>
<sequence length="444" mass="50733">MRLHTKIQLFSSLFMLVLIVIINSSIYYLFNKLSIESELEELETQTTSIVESLNANPDIDGNELLKAYLPTDGMIRIIPKEGDMFVHSKDKDYFNLPGEFLAKETHSTISYGGALYATISRPIIWSDGRIVTLQIYKQLKTHSENMQVLLYVLGIASLIILVPTIIAGNVLSRFLLKPIKELIYTMNANTKHTNWEKLNVRDRSKDEIYELEKAYNDMIEQLRESYEKQEIFVSDASHELKTPISIIKSYAQLVDKRGQENPEIIKESVEAINSEADRMHKLVEQMLVLAKNKEVPREERVNIIDLCKETVEAFKKVYDRRITLENSEQELHVVGNEAQLQQVIYIVLDNALKYSEQEVHLKVHCDRNKVAVSIMDYGNGILESDQSLIFERFYRVDKARSRNTGGTGLGLAIAKVIINAHNGELKVESKLGEGSTFTFMLPLS</sequence>
<comment type="catalytic activity">
    <reaction evidence="1">
        <text>ATP + protein L-histidine = ADP + protein N-phospho-L-histidine.</text>
        <dbReference type="EC" id="2.7.13.3"/>
    </reaction>
</comment>
<evidence type="ECO:0000256" key="5">
    <source>
        <dbReference type="ARBA" id="ARBA00022475"/>
    </source>
</evidence>
<dbReference type="STRING" id="930131.SAMN05216389_1042"/>
<keyword evidence="14 15" id="KW-0472">Membrane</keyword>
<evidence type="ECO:0000256" key="4">
    <source>
        <dbReference type="ARBA" id="ARBA00015735"/>
    </source>
</evidence>
<dbReference type="EMBL" id="FOHE01000004">
    <property type="protein sequence ID" value="SES96784.1"/>
    <property type="molecule type" value="Genomic_DNA"/>
</dbReference>
<dbReference type="InterPro" id="IPR036890">
    <property type="entry name" value="HATPase_C_sf"/>
</dbReference>
<dbReference type="PRINTS" id="PR00344">
    <property type="entry name" value="BCTRLSENSOR"/>
</dbReference>
<dbReference type="Gene3D" id="3.30.565.10">
    <property type="entry name" value="Histidine kinase-like ATPase, C-terminal domain"/>
    <property type="match status" value="1"/>
</dbReference>
<dbReference type="InterPro" id="IPR003594">
    <property type="entry name" value="HATPase_dom"/>
</dbReference>
<proteinExistence type="predicted"/>
<keyword evidence="8 15" id="KW-0812">Transmembrane</keyword>
<keyword evidence="5" id="KW-1003">Cell membrane</keyword>
<evidence type="ECO:0000256" key="3">
    <source>
        <dbReference type="ARBA" id="ARBA00012438"/>
    </source>
</evidence>
<evidence type="ECO:0000256" key="1">
    <source>
        <dbReference type="ARBA" id="ARBA00000085"/>
    </source>
</evidence>
<dbReference type="Gene3D" id="6.10.340.10">
    <property type="match status" value="1"/>
</dbReference>
<dbReference type="InterPro" id="IPR003661">
    <property type="entry name" value="HisK_dim/P_dom"/>
</dbReference>
<evidence type="ECO:0000259" key="17">
    <source>
        <dbReference type="PROSITE" id="PS50885"/>
    </source>
</evidence>
<keyword evidence="9" id="KW-0547">Nucleotide-binding</keyword>
<dbReference type="InterPro" id="IPR041610">
    <property type="entry name" value="ArlS_N"/>
</dbReference>
<keyword evidence="6" id="KW-0597">Phosphoprotein</keyword>
<feature type="transmembrane region" description="Helical" evidence="15">
    <location>
        <begin position="12"/>
        <end position="30"/>
    </location>
</feature>
<evidence type="ECO:0000256" key="15">
    <source>
        <dbReference type="SAM" id="Phobius"/>
    </source>
</evidence>
<keyword evidence="19" id="KW-1185">Reference proteome</keyword>
<comment type="subcellular location">
    <subcellularLocation>
        <location evidence="2">Cell membrane</location>
        <topology evidence="2">Multi-pass membrane protein</topology>
    </subcellularLocation>
</comment>
<dbReference type="AlphaFoldDB" id="A0A1I0AQV4"/>
<evidence type="ECO:0000259" key="16">
    <source>
        <dbReference type="PROSITE" id="PS50109"/>
    </source>
</evidence>
<dbReference type="GO" id="GO:0005886">
    <property type="term" value="C:plasma membrane"/>
    <property type="evidence" value="ECO:0007669"/>
    <property type="project" value="UniProtKB-SubCell"/>
</dbReference>
<evidence type="ECO:0000313" key="19">
    <source>
        <dbReference type="Proteomes" id="UP000198618"/>
    </source>
</evidence>
<feature type="transmembrane region" description="Helical" evidence="15">
    <location>
        <begin position="148"/>
        <end position="171"/>
    </location>
</feature>
<dbReference type="Pfam" id="PF00672">
    <property type="entry name" value="HAMP"/>
    <property type="match status" value="1"/>
</dbReference>
<evidence type="ECO:0000256" key="11">
    <source>
        <dbReference type="ARBA" id="ARBA00022840"/>
    </source>
</evidence>
<evidence type="ECO:0000256" key="9">
    <source>
        <dbReference type="ARBA" id="ARBA00022741"/>
    </source>
</evidence>
<dbReference type="SMART" id="SM00388">
    <property type="entry name" value="HisKA"/>
    <property type="match status" value="1"/>
</dbReference>
<dbReference type="InterPro" id="IPR050398">
    <property type="entry name" value="HssS/ArlS-like"/>
</dbReference>
<keyword evidence="10 18" id="KW-0418">Kinase</keyword>
<keyword evidence="12 15" id="KW-1133">Transmembrane helix</keyword>
<keyword evidence="11" id="KW-0067">ATP-binding</keyword>
<accession>A0A1I0AQV4</accession>
<dbReference type="Gene3D" id="1.10.287.130">
    <property type="match status" value="1"/>
</dbReference>
<dbReference type="FunFam" id="1.10.287.130:FF:000001">
    <property type="entry name" value="Two-component sensor histidine kinase"/>
    <property type="match status" value="1"/>
</dbReference>
<gene>
    <name evidence="18" type="ORF">SAMN05216389_1042</name>
</gene>
<name>A0A1I0AQV4_9BACI</name>
<evidence type="ECO:0000256" key="14">
    <source>
        <dbReference type="ARBA" id="ARBA00023136"/>
    </source>
</evidence>
<protein>
    <recommendedName>
        <fullName evidence="4">Signal transduction histidine-protein kinase ArlS</fullName>
        <ecNumber evidence="3">2.7.13.3</ecNumber>
    </recommendedName>
</protein>
<feature type="domain" description="Histidine kinase" evidence="16">
    <location>
        <begin position="235"/>
        <end position="444"/>
    </location>
</feature>
<dbReference type="PROSITE" id="PS50109">
    <property type="entry name" value="HIS_KIN"/>
    <property type="match status" value="1"/>
</dbReference>
<dbReference type="OrthoDB" id="9786919at2"/>
<evidence type="ECO:0000256" key="13">
    <source>
        <dbReference type="ARBA" id="ARBA00023012"/>
    </source>
</evidence>
<dbReference type="PANTHER" id="PTHR45528:SF1">
    <property type="entry name" value="SENSOR HISTIDINE KINASE CPXA"/>
    <property type="match status" value="1"/>
</dbReference>
<evidence type="ECO:0000256" key="10">
    <source>
        <dbReference type="ARBA" id="ARBA00022777"/>
    </source>
</evidence>
<dbReference type="GO" id="GO:0005524">
    <property type="term" value="F:ATP binding"/>
    <property type="evidence" value="ECO:0007669"/>
    <property type="project" value="UniProtKB-KW"/>
</dbReference>
<dbReference type="PANTHER" id="PTHR45528">
    <property type="entry name" value="SENSOR HISTIDINE KINASE CPXA"/>
    <property type="match status" value="1"/>
</dbReference>
<evidence type="ECO:0000256" key="2">
    <source>
        <dbReference type="ARBA" id="ARBA00004651"/>
    </source>
</evidence>
<dbReference type="Proteomes" id="UP000198618">
    <property type="component" value="Unassembled WGS sequence"/>
</dbReference>
<evidence type="ECO:0000313" key="18">
    <source>
        <dbReference type="EMBL" id="SES96784.1"/>
    </source>
</evidence>
<dbReference type="InterPro" id="IPR036097">
    <property type="entry name" value="HisK_dim/P_sf"/>
</dbReference>
<dbReference type="Pfam" id="PF02518">
    <property type="entry name" value="HATPase_c"/>
    <property type="match status" value="1"/>
</dbReference>
<dbReference type="PROSITE" id="PS50885">
    <property type="entry name" value="HAMP"/>
    <property type="match status" value="1"/>
</dbReference>
<evidence type="ECO:0000256" key="6">
    <source>
        <dbReference type="ARBA" id="ARBA00022553"/>
    </source>
</evidence>
<organism evidence="18 19">
    <name type="scientific">Oceanobacillus limi</name>
    <dbReference type="NCBI Taxonomy" id="930131"/>
    <lineage>
        <taxon>Bacteria</taxon>
        <taxon>Bacillati</taxon>
        <taxon>Bacillota</taxon>
        <taxon>Bacilli</taxon>
        <taxon>Bacillales</taxon>
        <taxon>Bacillaceae</taxon>
        <taxon>Oceanobacillus</taxon>
    </lineage>
</organism>
<dbReference type="InterPro" id="IPR003660">
    <property type="entry name" value="HAMP_dom"/>
</dbReference>
<dbReference type="SUPFAM" id="SSF47384">
    <property type="entry name" value="Homodimeric domain of signal transducing histidine kinase"/>
    <property type="match status" value="1"/>
</dbReference>
<keyword evidence="13" id="KW-0902">Two-component regulatory system</keyword>